<dbReference type="InterPro" id="IPR038352">
    <property type="entry name" value="Imelysin_sf"/>
</dbReference>
<feature type="domain" description="Imelysin-like" evidence="3">
    <location>
        <begin position="2"/>
        <end position="58"/>
    </location>
</feature>
<sequence>MSEFVKTIDPALDAEIQLQFQQAAAALAEIPAPIEKSLCDPQARAKITTAQDQILRAHDTFAQRILPLFQQ</sequence>
<organism evidence="4 5">
    <name type="scientific">Thermostichus vulcanus str. 'Rupite'</name>
    <dbReference type="NCBI Taxonomy" id="2813851"/>
    <lineage>
        <taxon>Bacteria</taxon>
        <taxon>Bacillati</taxon>
        <taxon>Cyanobacteriota</taxon>
        <taxon>Cyanophyceae</taxon>
        <taxon>Thermostichales</taxon>
        <taxon>Thermostichaceae</taxon>
        <taxon>Thermostichus</taxon>
    </lineage>
</organism>
<dbReference type="RefSeq" id="WP_425244435.1">
    <property type="nucleotide sequence ID" value="NZ_JAFIRA010000073.1"/>
</dbReference>
<evidence type="ECO:0000259" key="3">
    <source>
        <dbReference type="Pfam" id="PF09375"/>
    </source>
</evidence>
<proteinExistence type="predicted"/>
<dbReference type="EMBL" id="JAFIRA010000073">
    <property type="protein sequence ID" value="MCJ2544512.1"/>
    <property type="molecule type" value="Genomic_DNA"/>
</dbReference>
<name>A0ABT0CFJ9_THEVL</name>
<dbReference type="Pfam" id="PF09375">
    <property type="entry name" value="Peptidase_M75"/>
    <property type="match status" value="1"/>
</dbReference>
<dbReference type="InterPro" id="IPR018976">
    <property type="entry name" value="Imelysin-like"/>
</dbReference>
<evidence type="ECO:0000256" key="1">
    <source>
        <dbReference type="ARBA" id="ARBA00004196"/>
    </source>
</evidence>
<reference evidence="4" key="1">
    <citation type="submission" date="2021-02" db="EMBL/GenBank/DDBJ databases">
        <title>The CRISPR/cas machinery reduction and long-range gene transfer in the hot spring cyanobacterium Synechococcus.</title>
        <authorList>
            <person name="Dvorak P."/>
            <person name="Jahodarova E."/>
            <person name="Hasler P."/>
            <person name="Poulickova A."/>
        </authorList>
    </citation>
    <scope>NUCLEOTIDE SEQUENCE</scope>
    <source>
        <strain evidence="4">Rupite</strain>
    </source>
</reference>
<protein>
    <recommendedName>
        <fullName evidence="3">Imelysin-like domain-containing protein</fullName>
    </recommendedName>
</protein>
<keyword evidence="2" id="KW-0732">Signal</keyword>
<evidence type="ECO:0000313" key="5">
    <source>
        <dbReference type="Proteomes" id="UP000830835"/>
    </source>
</evidence>
<gene>
    <name evidence="4" type="ORF">JX360_16635</name>
</gene>
<accession>A0ABT0CFJ9</accession>
<dbReference type="Gene3D" id="1.20.1420.20">
    <property type="entry name" value="M75 peptidase, HXXE motif"/>
    <property type="match status" value="1"/>
</dbReference>
<comment type="subcellular location">
    <subcellularLocation>
        <location evidence="1">Cell envelope</location>
    </subcellularLocation>
</comment>
<evidence type="ECO:0000256" key="2">
    <source>
        <dbReference type="ARBA" id="ARBA00022729"/>
    </source>
</evidence>
<dbReference type="Proteomes" id="UP000830835">
    <property type="component" value="Unassembled WGS sequence"/>
</dbReference>
<comment type="caution">
    <text evidence="4">The sequence shown here is derived from an EMBL/GenBank/DDBJ whole genome shotgun (WGS) entry which is preliminary data.</text>
</comment>
<keyword evidence="5" id="KW-1185">Reference proteome</keyword>
<evidence type="ECO:0000313" key="4">
    <source>
        <dbReference type="EMBL" id="MCJ2544512.1"/>
    </source>
</evidence>